<accession>A0A074WNN0</accession>
<dbReference type="Proteomes" id="UP000027730">
    <property type="component" value="Unassembled WGS sequence"/>
</dbReference>
<sequence length="214" mass="25184">MGNGLFSKRQLKPSELGYPPERLILPEERIKNEYAALCYIRDNTTIPIPEIESFGRDENDSLKLVTGIVAGKMLEDFDDEERPAVLEAVDQQMERHIFPQPQKLQRDSVGCVDESLPVIAPNCLMYKHRRPFWRRVTSDTPSFVFCHNDLSGFNIILNPDTYEIAAIIDWEYAGFFPAWFDRRLWRERYNKRNWDEVDKYIEDAKDFFDKDAPK</sequence>
<dbReference type="InterPro" id="IPR011009">
    <property type="entry name" value="Kinase-like_dom_sf"/>
</dbReference>
<evidence type="ECO:0000313" key="3">
    <source>
        <dbReference type="Proteomes" id="UP000027730"/>
    </source>
</evidence>
<feature type="domain" description="Aminoglycoside phosphotransferase" evidence="1">
    <location>
        <begin position="27"/>
        <end position="181"/>
    </location>
</feature>
<dbReference type="EMBL" id="KL584709">
    <property type="protein sequence ID" value="KEQ73169.1"/>
    <property type="molecule type" value="Genomic_DNA"/>
</dbReference>
<dbReference type="PANTHER" id="PTHR21310">
    <property type="entry name" value="AMINOGLYCOSIDE PHOSPHOTRANSFERASE-RELATED-RELATED"/>
    <property type="match status" value="1"/>
</dbReference>
<dbReference type="InterPro" id="IPR002575">
    <property type="entry name" value="Aminoglycoside_PTrfase"/>
</dbReference>
<dbReference type="SUPFAM" id="SSF56112">
    <property type="entry name" value="Protein kinase-like (PK-like)"/>
    <property type="match status" value="1"/>
</dbReference>
<evidence type="ECO:0000259" key="1">
    <source>
        <dbReference type="Pfam" id="PF01636"/>
    </source>
</evidence>
<dbReference type="STRING" id="1043004.A0A074WNN0"/>
<dbReference type="OrthoDB" id="2906425at2759"/>
<keyword evidence="3" id="KW-1185">Reference proteome</keyword>
<dbReference type="Gene3D" id="3.90.1200.10">
    <property type="match status" value="1"/>
</dbReference>
<proteinExistence type="predicted"/>
<organism evidence="2 3">
    <name type="scientific">Aureobasidium namibiae CBS 147.97</name>
    <dbReference type="NCBI Taxonomy" id="1043004"/>
    <lineage>
        <taxon>Eukaryota</taxon>
        <taxon>Fungi</taxon>
        <taxon>Dikarya</taxon>
        <taxon>Ascomycota</taxon>
        <taxon>Pezizomycotina</taxon>
        <taxon>Dothideomycetes</taxon>
        <taxon>Dothideomycetidae</taxon>
        <taxon>Dothideales</taxon>
        <taxon>Saccotheciaceae</taxon>
        <taxon>Aureobasidium</taxon>
    </lineage>
</organism>
<name>A0A074WNN0_9PEZI</name>
<dbReference type="InterPro" id="IPR051678">
    <property type="entry name" value="AGP_Transferase"/>
</dbReference>
<dbReference type="PANTHER" id="PTHR21310:SF15">
    <property type="entry name" value="AMINOGLYCOSIDE PHOSPHOTRANSFERASE DOMAIN-CONTAINING PROTEIN"/>
    <property type="match status" value="1"/>
</dbReference>
<gene>
    <name evidence="2" type="ORF">M436DRAFT_81564</name>
</gene>
<protein>
    <recommendedName>
        <fullName evidence="1">Aminoglycoside phosphotransferase domain-containing protein</fullName>
    </recommendedName>
</protein>
<evidence type="ECO:0000313" key="2">
    <source>
        <dbReference type="EMBL" id="KEQ73169.1"/>
    </source>
</evidence>
<dbReference type="GeneID" id="25416817"/>
<dbReference type="AlphaFoldDB" id="A0A074WNN0"/>
<dbReference type="Pfam" id="PF01636">
    <property type="entry name" value="APH"/>
    <property type="match status" value="1"/>
</dbReference>
<dbReference type="HOGENOM" id="CLU_069864_0_1_1"/>
<reference evidence="2 3" key="1">
    <citation type="journal article" date="2014" name="BMC Genomics">
        <title>Genome sequencing of four Aureobasidium pullulans varieties: biotechnological potential, stress tolerance, and description of new species.</title>
        <authorList>
            <person name="Gostin Ar C."/>
            <person name="Ohm R.A."/>
            <person name="Kogej T."/>
            <person name="Sonjak S."/>
            <person name="Turk M."/>
            <person name="Zajc J."/>
            <person name="Zalar P."/>
            <person name="Grube M."/>
            <person name="Sun H."/>
            <person name="Han J."/>
            <person name="Sharma A."/>
            <person name="Chiniquy J."/>
            <person name="Ngan C.Y."/>
            <person name="Lipzen A."/>
            <person name="Barry K."/>
            <person name="Grigoriev I.V."/>
            <person name="Gunde-Cimerman N."/>
        </authorList>
    </citation>
    <scope>NUCLEOTIDE SEQUENCE [LARGE SCALE GENOMIC DNA]</scope>
    <source>
        <strain evidence="2 3">CBS 147.97</strain>
    </source>
</reference>
<dbReference type="RefSeq" id="XP_013427736.1">
    <property type="nucleotide sequence ID" value="XM_013572282.1"/>
</dbReference>